<dbReference type="GO" id="GO:0000036">
    <property type="term" value="F:acyl carrier activity"/>
    <property type="evidence" value="ECO:0007669"/>
    <property type="project" value="UniProtKB-UniRule"/>
</dbReference>
<feature type="modified residue" description="O-(phosphoribosyl dephospho-coenzyme A)serine" evidence="4 6">
    <location>
        <position position="25"/>
    </location>
</feature>
<accession>A0A7W7Z1C7</accession>
<protein>
    <recommendedName>
        <fullName evidence="4 5">Malonate decarboxylase acyl carrier protein</fullName>
    </recommendedName>
    <alternativeName>
        <fullName evidence="4">Malonate decarboxylase subunit delta</fullName>
    </alternativeName>
</protein>
<reference evidence="7 8" key="1">
    <citation type="submission" date="2020-08" db="EMBL/GenBank/DDBJ databases">
        <title>Genomic Encyclopedia of Type Strains, Phase IV (KMG-IV): sequencing the most valuable type-strain genomes for metagenomic binning, comparative biology and taxonomic classification.</title>
        <authorList>
            <person name="Goeker M."/>
        </authorList>
    </citation>
    <scope>NUCLEOTIDE SEQUENCE [LARGE SCALE GENOMIC DNA]</scope>
    <source>
        <strain evidence="7 8">DSM 12706</strain>
    </source>
</reference>
<proteinExistence type="inferred from homology"/>
<comment type="similarity">
    <text evidence="4">Belongs to the MdcC family.</text>
</comment>
<evidence type="ECO:0000256" key="1">
    <source>
        <dbReference type="ARBA" id="ARBA00004496"/>
    </source>
</evidence>
<keyword evidence="3 4" id="KW-0597">Phosphoprotein</keyword>
<dbReference type="HAMAP" id="MF_00710">
    <property type="entry name" value="Malonate_deCO2ase_dsu"/>
    <property type="match status" value="1"/>
</dbReference>
<dbReference type="NCBIfam" id="NF002293">
    <property type="entry name" value="PRK01220.1"/>
    <property type="match status" value="1"/>
</dbReference>
<keyword evidence="8" id="KW-1185">Reference proteome</keyword>
<evidence type="ECO:0000313" key="7">
    <source>
        <dbReference type="EMBL" id="MBB5046210.1"/>
    </source>
</evidence>
<evidence type="ECO:0000256" key="3">
    <source>
        <dbReference type="ARBA" id="ARBA00022553"/>
    </source>
</evidence>
<name>A0A7W7Z1C7_9BRAD</name>
<dbReference type="RefSeq" id="WP_184254835.1">
    <property type="nucleotide sequence ID" value="NZ_JACHIH010000003.1"/>
</dbReference>
<evidence type="ECO:0000313" key="8">
    <source>
        <dbReference type="Proteomes" id="UP000542353"/>
    </source>
</evidence>
<comment type="caution">
    <text evidence="7">The sequence shown here is derived from an EMBL/GenBank/DDBJ whole genome shotgun (WGS) entry which is preliminary data.</text>
</comment>
<evidence type="ECO:0000256" key="5">
    <source>
        <dbReference type="NCBIfam" id="TIGR03130"/>
    </source>
</evidence>
<dbReference type="NCBIfam" id="TIGR03130">
    <property type="entry name" value="malonate_delta"/>
    <property type="match status" value="1"/>
</dbReference>
<gene>
    <name evidence="4" type="primary">mdcC</name>
    <name evidence="7" type="ORF">HNR60_000952</name>
</gene>
<dbReference type="InterPro" id="IPR023439">
    <property type="entry name" value="Mal_deCO2ase/Cit_lyase_ACP"/>
</dbReference>
<evidence type="ECO:0000256" key="6">
    <source>
        <dbReference type="PIRSR" id="PIRSR609662-50"/>
    </source>
</evidence>
<comment type="function">
    <text evidence="4">Subunit of malonate decarboxylase, it is an acyl carrier protein to which acetyl and malonyl thioester residues are bound via a 2'-(5''-phosphoribosyl)-3'-dephospho-CoA prosthetic group and turn over during the catalytic mechanism.</text>
</comment>
<comment type="PTM">
    <text evidence="4 6">Covalently binds the prosthetic group of malonate decarboxylase.</text>
</comment>
<dbReference type="Pfam" id="PF06857">
    <property type="entry name" value="ACP"/>
    <property type="match status" value="1"/>
</dbReference>
<dbReference type="GO" id="GO:0005737">
    <property type="term" value="C:cytoplasm"/>
    <property type="evidence" value="ECO:0007669"/>
    <property type="project" value="UniProtKB-SubCell"/>
</dbReference>
<dbReference type="EMBL" id="JACHIH010000003">
    <property type="protein sequence ID" value="MBB5046210.1"/>
    <property type="molecule type" value="Genomic_DNA"/>
</dbReference>
<dbReference type="AlphaFoldDB" id="A0A7W7Z1C7"/>
<dbReference type="Proteomes" id="UP000542353">
    <property type="component" value="Unassembled WGS sequence"/>
</dbReference>
<dbReference type="InterPro" id="IPR009662">
    <property type="entry name" value="Malonate_deCO2ase_dsu"/>
</dbReference>
<keyword evidence="2 4" id="KW-0963">Cytoplasm</keyword>
<evidence type="ECO:0000256" key="2">
    <source>
        <dbReference type="ARBA" id="ARBA00022490"/>
    </source>
</evidence>
<organism evidence="7 8">
    <name type="scientific">Rhodopseudomonas rhenobacensis</name>
    <dbReference type="NCBI Taxonomy" id="87461"/>
    <lineage>
        <taxon>Bacteria</taxon>
        <taxon>Pseudomonadati</taxon>
        <taxon>Pseudomonadota</taxon>
        <taxon>Alphaproteobacteria</taxon>
        <taxon>Hyphomicrobiales</taxon>
        <taxon>Nitrobacteraceae</taxon>
        <taxon>Rhodopseudomonas</taxon>
    </lineage>
</organism>
<evidence type="ECO:0000256" key="4">
    <source>
        <dbReference type="HAMAP-Rule" id="MF_00710"/>
    </source>
</evidence>
<comment type="subcellular location">
    <subcellularLocation>
        <location evidence="1 4">Cytoplasm</location>
    </subcellularLocation>
</comment>
<sequence>MEILNFEFPSSKVKARRAHVGVVGSGDLEILMEPSVDGETRVTIQTSVAGFVDTWKAVVERFLQQHPEAANIEIHDFGATPGTVALRLQQAVEVSKS</sequence>